<reference evidence="1" key="1">
    <citation type="submission" date="2014-01" db="EMBL/GenBank/DDBJ databases">
        <title>The genome of the white-rot fungus Pycnoporus cinnabarinus: a basidiomycete model with a versatile arsenal for lignocellulosic biomass breakdown.</title>
        <authorList>
            <person name="Levasseur A."/>
            <person name="Lomascolo A."/>
            <person name="Ruiz-Duenas F.J."/>
            <person name="Uzan E."/>
            <person name="Piumi F."/>
            <person name="Kues U."/>
            <person name="Ram A.F.J."/>
            <person name="Murat C."/>
            <person name="Haon M."/>
            <person name="Benoit I."/>
            <person name="Arfi Y."/>
            <person name="Chevret D."/>
            <person name="Drula E."/>
            <person name="Kwon M.J."/>
            <person name="Gouret P."/>
            <person name="Lesage-Meessen L."/>
            <person name="Lombard V."/>
            <person name="Mariette J."/>
            <person name="Noirot C."/>
            <person name="Park J."/>
            <person name="Patyshakuliyeva A."/>
            <person name="Wieneger R.A.B."/>
            <person name="Wosten H.A.B."/>
            <person name="Martin F."/>
            <person name="Coutinho P.M."/>
            <person name="de Vries R."/>
            <person name="Martinez A.T."/>
            <person name="Klopp C."/>
            <person name="Pontarotti P."/>
            <person name="Henrissat B."/>
            <person name="Record E."/>
        </authorList>
    </citation>
    <scope>NUCLEOTIDE SEQUENCE [LARGE SCALE GENOMIC DNA]</scope>
    <source>
        <strain evidence="1">BRFM137</strain>
    </source>
</reference>
<name>A0A060SPA6_PYCCI</name>
<comment type="caution">
    <text evidence="1">The sequence shown here is derived from an EMBL/GenBank/DDBJ whole genome shotgun (WGS) entry which is preliminary data.</text>
</comment>
<evidence type="ECO:0000313" key="2">
    <source>
        <dbReference type="Proteomes" id="UP000029665"/>
    </source>
</evidence>
<evidence type="ECO:0008006" key="3">
    <source>
        <dbReference type="Google" id="ProtNLM"/>
    </source>
</evidence>
<keyword evidence="2" id="KW-1185">Reference proteome</keyword>
<protein>
    <recommendedName>
        <fullName evidence="3">F-box domain-containing protein</fullName>
    </recommendedName>
</protein>
<gene>
    <name evidence="1" type="ORF">BN946_scf184643.g3</name>
</gene>
<sequence>MDRPYLNYDVLHSIMCFADRPTLSCLMQTSRELYRPAAKHILDERVSFNDGDDINALFPFLTADPVHRLPLIRRLAIRGHYGSISDHAASLANKLVLSLVPVARLTNLAIWNAEELLGAHPYLGSALASLTSVRHLNLSDSGKLCARMLSAFQSPLVSANLAFRCDVDERPISDIPNDPIPLLRHSAQSLRYLETKSSGSVLGVPSAYPGVTDLVISYTDMPDVTQYVQAFPHLRYLKVYECEEDTRDSARLMAQRRHNQAMQRELLSWPELERYEGSITSLYYLALACPIAFVVLNDRENPGLTRRCLLKFWTMLVQNTWSSRSPEPAGFWTPHSRLCSPGHP</sequence>
<dbReference type="Proteomes" id="UP000029665">
    <property type="component" value="Unassembled WGS sequence"/>
</dbReference>
<organism evidence="1 2">
    <name type="scientific">Pycnoporus cinnabarinus</name>
    <name type="common">Cinnabar-red polypore</name>
    <name type="synonym">Trametes cinnabarina</name>
    <dbReference type="NCBI Taxonomy" id="5643"/>
    <lineage>
        <taxon>Eukaryota</taxon>
        <taxon>Fungi</taxon>
        <taxon>Dikarya</taxon>
        <taxon>Basidiomycota</taxon>
        <taxon>Agaricomycotina</taxon>
        <taxon>Agaricomycetes</taxon>
        <taxon>Polyporales</taxon>
        <taxon>Polyporaceae</taxon>
        <taxon>Trametes</taxon>
    </lineage>
</organism>
<accession>A0A060SPA6</accession>
<dbReference type="EMBL" id="CCBP010000142">
    <property type="protein sequence ID" value="CDO74263.1"/>
    <property type="molecule type" value="Genomic_DNA"/>
</dbReference>
<dbReference type="HOGENOM" id="CLU_806851_0_0_1"/>
<evidence type="ECO:0000313" key="1">
    <source>
        <dbReference type="EMBL" id="CDO74263.1"/>
    </source>
</evidence>
<proteinExistence type="predicted"/>
<dbReference type="OrthoDB" id="2750183at2759"/>
<dbReference type="AlphaFoldDB" id="A0A060SPA6"/>
<dbReference type="OMA" id="YLMAIDC"/>